<evidence type="ECO:0000256" key="2">
    <source>
        <dbReference type="ARBA" id="ARBA00006375"/>
    </source>
</evidence>
<feature type="repeat" description="Solcar" evidence="8">
    <location>
        <begin position="247"/>
        <end position="328"/>
    </location>
</feature>
<comment type="subcellular location">
    <subcellularLocation>
        <location evidence="1">Membrane</location>
        <topology evidence="1">Multi-pass membrane protein</topology>
    </subcellularLocation>
</comment>
<reference evidence="11 12" key="1">
    <citation type="submission" date="2016-07" db="EMBL/GenBank/DDBJ databases">
        <title>Draft genome of the white-rot fungus Obba rivulosa 3A-2.</title>
        <authorList>
            <consortium name="DOE Joint Genome Institute"/>
            <person name="Miettinen O."/>
            <person name="Riley R."/>
            <person name="Acob R."/>
            <person name="Barry K."/>
            <person name="Cullen D."/>
            <person name="De Vries R."/>
            <person name="Hainaut M."/>
            <person name="Hatakka A."/>
            <person name="Henrissat B."/>
            <person name="Hilden K."/>
            <person name="Kuo R."/>
            <person name="Labutti K."/>
            <person name="Lipzen A."/>
            <person name="Makela M.R."/>
            <person name="Sandor L."/>
            <person name="Spatafora J.W."/>
            <person name="Grigoriev I.V."/>
            <person name="Hibbett D.S."/>
        </authorList>
    </citation>
    <scope>NUCLEOTIDE SEQUENCE [LARGE SCALE GENOMIC DNA]</scope>
    <source>
        <strain evidence="11 12">3A-2</strain>
    </source>
</reference>
<dbReference type="InterPro" id="IPR018108">
    <property type="entry name" value="MCP_transmembrane"/>
</dbReference>
<dbReference type="EMBL" id="KV722507">
    <property type="protein sequence ID" value="OCH86910.1"/>
    <property type="molecule type" value="Genomic_DNA"/>
</dbReference>
<keyword evidence="3 9" id="KW-0813">Transport</keyword>
<evidence type="ECO:0000256" key="3">
    <source>
        <dbReference type="ARBA" id="ARBA00022448"/>
    </source>
</evidence>
<evidence type="ECO:0000313" key="11">
    <source>
        <dbReference type="EMBL" id="OCH86910.1"/>
    </source>
</evidence>
<feature type="transmembrane region" description="Helical" evidence="10">
    <location>
        <begin position="257"/>
        <end position="275"/>
    </location>
</feature>
<evidence type="ECO:0000256" key="10">
    <source>
        <dbReference type="SAM" id="Phobius"/>
    </source>
</evidence>
<dbReference type="GO" id="GO:0015217">
    <property type="term" value="F:ADP transmembrane transporter activity"/>
    <property type="evidence" value="ECO:0007669"/>
    <property type="project" value="TreeGrafter"/>
</dbReference>
<dbReference type="PANTHER" id="PTHR45939">
    <property type="entry name" value="PEROXISOMAL MEMBRANE PROTEIN PMP34-RELATED"/>
    <property type="match status" value="1"/>
</dbReference>
<evidence type="ECO:0000256" key="5">
    <source>
        <dbReference type="ARBA" id="ARBA00022737"/>
    </source>
</evidence>
<dbReference type="OrthoDB" id="18574at2759"/>
<dbReference type="PROSITE" id="PS50920">
    <property type="entry name" value="SOLCAR"/>
    <property type="match status" value="3"/>
</dbReference>
<comment type="similarity">
    <text evidence="2 9">Belongs to the mitochondrial carrier (TC 2.A.29) family.</text>
</comment>
<evidence type="ECO:0000256" key="9">
    <source>
        <dbReference type="RuleBase" id="RU000488"/>
    </source>
</evidence>
<keyword evidence="6 10" id="KW-1133">Transmembrane helix</keyword>
<dbReference type="InterPro" id="IPR023395">
    <property type="entry name" value="MCP_dom_sf"/>
</dbReference>
<evidence type="ECO:0000256" key="8">
    <source>
        <dbReference type="PROSITE-ProRule" id="PRU00282"/>
    </source>
</evidence>
<feature type="transmembrane region" description="Helical" evidence="10">
    <location>
        <begin position="203"/>
        <end position="225"/>
    </location>
</feature>
<evidence type="ECO:0000256" key="6">
    <source>
        <dbReference type="ARBA" id="ARBA00022989"/>
    </source>
</evidence>
<proteinExistence type="inferred from homology"/>
<dbReference type="Pfam" id="PF00153">
    <property type="entry name" value="Mito_carr"/>
    <property type="match status" value="3"/>
</dbReference>
<name>A0A8E2AWX3_9APHY</name>
<dbReference type="PANTHER" id="PTHR45939:SF2">
    <property type="entry name" value="CARRIER PROTEIN, PUTATIVE (AFU_ORTHOLOGUE AFUA_2G13870)-RELATED"/>
    <property type="match status" value="1"/>
</dbReference>
<sequence>MTSSLPPLVQATSGALGSALANLLTYPLDVVAVRAQTAPNPAHRRAVRILRHALKTEGLAGLYAGLLPDTASTLLSNFLYFLFHSLLHALVARRRLSDAQRTSLLATLRRALTAPTPPVMLDVPSEIAVGFLAGLASRAISTPLSTIAVRLQSAGGGECDEQEVLEKDEVANTADVERTRKGRKGATLIDVVRNIYAADGLGGFWAGFPAAIPLALTPAFTLLLYKLLHFPFFRRVAPSSATAASGADAAHAFLRGAFARALALAVLYPLVLAKVRVQAGAANIREAWARALEAEGLKGLYAGMSIVLLNGFLGEGVGMGVKKWIEQVVANAYRRRVGMH</sequence>
<evidence type="ECO:0000256" key="1">
    <source>
        <dbReference type="ARBA" id="ARBA00004141"/>
    </source>
</evidence>
<keyword evidence="5" id="KW-0677">Repeat</keyword>
<evidence type="ECO:0000256" key="7">
    <source>
        <dbReference type="ARBA" id="ARBA00023136"/>
    </source>
</evidence>
<accession>A0A8E2AWX3</accession>
<organism evidence="11 12">
    <name type="scientific">Obba rivulosa</name>
    <dbReference type="NCBI Taxonomy" id="1052685"/>
    <lineage>
        <taxon>Eukaryota</taxon>
        <taxon>Fungi</taxon>
        <taxon>Dikarya</taxon>
        <taxon>Basidiomycota</taxon>
        <taxon>Agaricomycotina</taxon>
        <taxon>Agaricomycetes</taxon>
        <taxon>Polyporales</taxon>
        <taxon>Gelatoporiaceae</taxon>
        <taxon>Obba</taxon>
    </lineage>
</organism>
<gene>
    <name evidence="11" type="ORF">OBBRIDRAFT_796730</name>
</gene>
<dbReference type="SUPFAM" id="SSF103506">
    <property type="entry name" value="Mitochondrial carrier"/>
    <property type="match status" value="1"/>
</dbReference>
<feature type="repeat" description="Solcar" evidence="8">
    <location>
        <begin position="121"/>
        <end position="231"/>
    </location>
</feature>
<feature type="repeat" description="Solcar" evidence="8">
    <location>
        <begin position="5"/>
        <end position="90"/>
    </location>
</feature>
<feature type="transmembrane region" description="Helical" evidence="10">
    <location>
        <begin position="74"/>
        <end position="92"/>
    </location>
</feature>
<evidence type="ECO:0000256" key="4">
    <source>
        <dbReference type="ARBA" id="ARBA00022692"/>
    </source>
</evidence>
<dbReference type="InterPro" id="IPR052217">
    <property type="entry name" value="Mito/Peroxisomal_Carrier"/>
</dbReference>
<keyword evidence="4 8" id="KW-0812">Transmembrane</keyword>
<protein>
    <submittedName>
        <fullName evidence="11">Mitochondrial carrier</fullName>
    </submittedName>
</protein>
<keyword evidence="7 8" id="KW-0472">Membrane</keyword>
<dbReference type="AlphaFoldDB" id="A0A8E2AWX3"/>
<dbReference type="Proteomes" id="UP000250043">
    <property type="component" value="Unassembled WGS sequence"/>
</dbReference>
<keyword evidence="12" id="KW-1185">Reference proteome</keyword>
<evidence type="ECO:0000313" key="12">
    <source>
        <dbReference type="Proteomes" id="UP000250043"/>
    </source>
</evidence>
<dbReference type="GO" id="GO:0016020">
    <property type="term" value="C:membrane"/>
    <property type="evidence" value="ECO:0007669"/>
    <property type="project" value="UniProtKB-SubCell"/>
</dbReference>
<dbReference type="Gene3D" id="1.50.40.10">
    <property type="entry name" value="Mitochondrial carrier domain"/>
    <property type="match status" value="2"/>
</dbReference>